<gene>
    <name evidence="3" type="ORF">CVS27_01690</name>
</gene>
<feature type="transmembrane region" description="Helical" evidence="1">
    <location>
        <begin position="12"/>
        <end position="33"/>
    </location>
</feature>
<evidence type="ECO:0000256" key="1">
    <source>
        <dbReference type="SAM" id="Phobius"/>
    </source>
</evidence>
<organism evidence="3 4">
    <name type="scientific">Arthrobacter glacialis</name>
    <dbReference type="NCBI Taxonomy" id="1664"/>
    <lineage>
        <taxon>Bacteria</taxon>
        <taxon>Bacillati</taxon>
        <taxon>Actinomycetota</taxon>
        <taxon>Actinomycetes</taxon>
        <taxon>Micrococcales</taxon>
        <taxon>Micrococcaceae</taxon>
        <taxon>Arthrobacter</taxon>
    </lineage>
</organism>
<accession>A0A2S4A201</accession>
<proteinExistence type="predicted"/>
<dbReference type="AlphaFoldDB" id="A0A2S4A201"/>
<feature type="domain" description="DUF6286" evidence="2">
    <location>
        <begin position="77"/>
        <end position="184"/>
    </location>
</feature>
<name>A0A2S4A201_ARTGL</name>
<reference evidence="3 4" key="1">
    <citation type="submission" date="2018-01" db="EMBL/GenBank/DDBJ databases">
        <title>Arthrobacter sp. nov., from glaciers in China.</title>
        <authorList>
            <person name="Liu Q."/>
            <person name="Xin Y.-H."/>
        </authorList>
    </citation>
    <scope>NUCLEOTIDE SEQUENCE [LARGE SCALE GENOMIC DNA]</scope>
    <source>
        <strain evidence="3 4">HLT2-12-2</strain>
    </source>
</reference>
<dbReference type="InterPro" id="IPR046253">
    <property type="entry name" value="DUF6286"/>
</dbReference>
<keyword evidence="1" id="KW-1133">Transmembrane helix</keyword>
<evidence type="ECO:0000259" key="2">
    <source>
        <dbReference type="Pfam" id="PF19803"/>
    </source>
</evidence>
<protein>
    <recommendedName>
        <fullName evidence="2">DUF6286 domain-containing protein</fullName>
    </recommendedName>
</protein>
<dbReference type="EMBL" id="PPXC01000001">
    <property type="protein sequence ID" value="POH75339.1"/>
    <property type="molecule type" value="Genomic_DNA"/>
</dbReference>
<evidence type="ECO:0000313" key="4">
    <source>
        <dbReference type="Proteomes" id="UP000237061"/>
    </source>
</evidence>
<feature type="transmembrane region" description="Helical" evidence="1">
    <location>
        <begin position="64"/>
        <end position="88"/>
    </location>
</feature>
<comment type="caution">
    <text evidence="3">The sequence shown here is derived from an EMBL/GenBank/DDBJ whole genome shotgun (WGS) entry which is preliminary data.</text>
</comment>
<keyword evidence="4" id="KW-1185">Reference proteome</keyword>
<keyword evidence="1" id="KW-0812">Transmembrane</keyword>
<dbReference type="Pfam" id="PF19803">
    <property type="entry name" value="DUF6286"/>
    <property type="match status" value="1"/>
</dbReference>
<evidence type="ECO:0000313" key="3">
    <source>
        <dbReference type="EMBL" id="POH75339.1"/>
    </source>
</evidence>
<sequence>MRRLGLRETHSSRAALSIVTAAVLVAVLVWLMVEMVLSATGNAALLMSPAELARRTATVATETIPGALVAAGTVLAVLGIALLAAAVVPGRKARHIMGNPGGTSNPRSAVVVDSEVLAAAVSRIARTVAKIAPEQVSSSVGRKRIDVVLQPGSGLAADADSVKEAVEREVAGYGLRRPLAVTVSTPQTKASLHQAVGA</sequence>
<dbReference type="Proteomes" id="UP000237061">
    <property type="component" value="Unassembled WGS sequence"/>
</dbReference>
<keyword evidence="1" id="KW-0472">Membrane</keyword>